<organism evidence="2 3">
    <name type="scientific">candidate division WWE3 bacterium CG08_land_8_20_14_0_20_41_15</name>
    <dbReference type="NCBI Taxonomy" id="1975086"/>
    <lineage>
        <taxon>Bacteria</taxon>
        <taxon>Katanobacteria</taxon>
    </lineage>
</organism>
<dbReference type="AlphaFoldDB" id="A0A2H0X9Q8"/>
<dbReference type="EMBL" id="PEYV01000028">
    <property type="protein sequence ID" value="PIS21667.1"/>
    <property type="molecule type" value="Genomic_DNA"/>
</dbReference>
<protein>
    <submittedName>
        <fullName evidence="2">Uncharacterized protein</fullName>
    </submittedName>
</protein>
<accession>A0A2H0X9Q8</accession>
<keyword evidence="1" id="KW-0812">Transmembrane</keyword>
<evidence type="ECO:0000313" key="2">
    <source>
        <dbReference type="EMBL" id="PIS21667.1"/>
    </source>
</evidence>
<keyword evidence="1" id="KW-0472">Membrane</keyword>
<gene>
    <name evidence="2" type="ORF">COT51_01520</name>
</gene>
<keyword evidence="1" id="KW-1133">Transmembrane helix</keyword>
<feature type="transmembrane region" description="Helical" evidence="1">
    <location>
        <begin position="15"/>
        <end position="36"/>
    </location>
</feature>
<dbReference type="Proteomes" id="UP000231098">
    <property type="component" value="Unassembled WGS sequence"/>
</dbReference>
<evidence type="ECO:0000256" key="1">
    <source>
        <dbReference type="SAM" id="Phobius"/>
    </source>
</evidence>
<name>A0A2H0X9Q8_UNCKA</name>
<evidence type="ECO:0000313" key="3">
    <source>
        <dbReference type="Proteomes" id="UP000231098"/>
    </source>
</evidence>
<reference evidence="3" key="1">
    <citation type="submission" date="2017-09" db="EMBL/GenBank/DDBJ databases">
        <title>Depth-based differentiation of microbial function through sediment-hosted aquifers and enrichment of novel symbionts in the deep terrestrial subsurface.</title>
        <authorList>
            <person name="Probst A.J."/>
            <person name="Ladd B."/>
            <person name="Jarett J.K."/>
            <person name="Geller-Mcgrath D.E."/>
            <person name="Sieber C.M.K."/>
            <person name="Emerson J.B."/>
            <person name="Anantharaman K."/>
            <person name="Thomas B.C."/>
            <person name="Malmstrom R."/>
            <person name="Stieglmeier M."/>
            <person name="Klingl A."/>
            <person name="Woyke T."/>
            <person name="Ryan C.M."/>
            <person name="Banfield J.F."/>
        </authorList>
    </citation>
    <scope>NUCLEOTIDE SEQUENCE [LARGE SCALE GENOMIC DNA]</scope>
</reference>
<proteinExistence type="predicted"/>
<comment type="caution">
    <text evidence="2">The sequence shown here is derived from an EMBL/GenBank/DDBJ whole genome shotgun (WGS) entry which is preliminary data.</text>
</comment>
<sequence length="152" mass="16954">MNINSEKNLASKKKIPLLLVIITVSALIIGLFYFLVLPKIKSRNVKGAKDTSEYVGVFLTNTQVYFGKIKKEDPSYIILTDVFFVAKKPKVAGGQATESAYSINPLINDPIGPADEIKLNRVNISTIQPLRNNSVVVQRIKLYKEQTARDTE</sequence>